<feature type="transmembrane region" description="Helical" evidence="22">
    <location>
        <begin position="9"/>
        <end position="27"/>
    </location>
</feature>
<evidence type="ECO:0000256" key="12">
    <source>
        <dbReference type="ARBA" id="ARBA00023034"/>
    </source>
</evidence>
<evidence type="ECO:0000256" key="22">
    <source>
        <dbReference type="SAM" id="Phobius"/>
    </source>
</evidence>
<dbReference type="Pfam" id="PF13896">
    <property type="entry name" value="Glyco_transf_49"/>
    <property type="match status" value="1"/>
</dbReference>
<dbReference type="GO" id="GO:0015020">
    <property type="term" value="F:glucuronosyltransferase activity"/>
    <property type="evidence" value="ECO:0007669"/>
    <property type="project" value="InterPro"/>
</dbReference>
<sequence length="454" mass="52928">MPRITKGKVCVSVVLVLVLNCLLLWNMNQHKLQRRRAFDNWLNLSNPHMLHVHKQLKKCSFEGGMQPNSSSVEAMETESPLKDSTPKCFYDGSLQFIYMTYSIKSAEQAKESTVCLSSQTSVDNLFWVSEQVETWSGTASVSVFVPDVDFTIALLVIKRMRECNPLVKRNVNFHFLYPIDMPPILTEFEFKASKRDCMDIENYNIELVYQIRTQDLSLTLYKLKYPQNILRNIARDECSSKYTFTPDIDMIATPKLHENLVKFLENESVENCDKCAYIVPTYEIALKEKNPLDKLNLLKYIKRRKARVFHVRAFNLNQANSRLSTWEVPPNSTDINVMYNINEYVQLWEPIYITKTLQLPKFDERFIGYGYTRNTQVLEMSVAGYTWLVLDTPFLSHRGFQSSKGRSRVRRKQIWENLKKFKGFRKELSKKYGIGSSDPRFGGKKDKKKSKKKG</sequence>
<keyword evidence="12" id="KW-0333">Golgi apparatus</keyword>
<evidence type="ECO:0000256" key="5">
    <source>
        <dbReference type="ARBA" id="ARBA00017962"/>
    </source>
</evidence>
<evidence type="ECO:0000256" key="7">
    <source>
        <dbReference type="ARBA" id="ARBA00022679"/>
    </source>
</evidence>
<evidence type="ECO:0000256" key="19">
    <source>
        <dbReference type="ARBA" id="ARBA00033291"/>
    </source>
</evidence>
<evidence type="ECO:0000256" key="6">
    <source>
        <dbReference type="ARBA" id="ARBA00022676"/>
    </source>
</evidence>
<evidence type="ECO:0000256" key="9">
    <source>
        <dbReference type="ARBA" id="ARBA00022723"/>
    </source>
</evidence>
<evidence type="ECO:0000256" key="16">
    <source>
        <dbReference type="ARBA" id="ARBA00030723"/>
    </source>
</evidence>
<dbReference type="EMBL" id="IACT01004894">
    <property type="protein sequence ID" value="LAC24068.1"/>
    <property type="molecule type" value="mRNA"/>
</dbReference>
<name>A0A6A7FZM2_9CRUS</name>
<dbReference type="GO" id="GO:0046872">
    <property type="term" value="F:metal ion binding"/>
    <property type="evidence" value="ECO:0007669"/>
    <property type="project" value="UniProtKB-KW"/>
</dbReference>
<evidence type="ECO:0000256" key="21">
    <source>
        <dbReference type="SAM" id="MobiDB-lite"/>
    </source>
</evidence>
<keyword evidence="11 22" id="KW-1133">Transmembrane helix</keyword>
<evidence type="ECO:0000256" key="10">
    <source>
        <dbReference type="ARBA" id="ARBA00022968"/>
    </source>
</evidence>
<keyword evidence="9" id="KW-0479">Metal-binding</keyword>
<comment type="catalytic activity">
    <reaction evidence="20">
        <text>3-O-[beta-D-Xyl-(1-&gt;4)-Rib-ol-P-Rib-ol-P-3-beta-D-GalNAc-(1-&gt;3)-beta-D-GlcNAc-(1-&gt;4)-(O-6-P-alpha-D-Man)]-Thr-[protein] + UDP-alpha-D-glucuronate = 3-O-[beta-D-GlcA-(1-&gt;3)-beta-D-Xyl-(1-&gt;4)-Rib-ol-P-Rib-ol-P-3-beta-D-GalNAc-(1-&gt;3)-beta-D-GlcNAc-(1-&gt;4)-(O-6-P-alpha-D-Man)]-Thr-[protein] + UDP + H(+)</text>
        <dbReference type="Rhea" id="RHEA:46860"/>
        <dbReference type="Rhea" id="RHEA-COMP:15023"/>
        <dbReference type="Rhea" id="RHEA-COMP:17482"/>
        <dbReference type="ChEBI" id="CHEBI:15378"/>
        <dbReference type="ChEBI" id="CHEBI:58052"/>
        <dbReference type="ChEBI" id="CHEBI:58223"/>
        <dbReference type="ChEBI" id="CHEBI:142405"/>
        <dbReference type="ChEBI" id="CHEBI:177336"/>
    </reaction>
</comment>
<evidence type="ECO:0000256" key="20">
    <source>
        <dbReference type="ARBA" id="ARBA00047852"/>
    </source>
</evidence>
<dbReference type="GO" id="GO:0000139">
    <property type="term" value="C:Golgi membrane"/>
    <property type="evidence" value="ECO:0007669"/>
    <property type="project" value="UniProtKB-SubCell"/>
</dbReference>
<comment type="subcellular location">
    <subcellularLocation>
        <location evidence="2">Golgi apparatus membrane</location>
        <topology evidence="2">Single-pass type II membrane protein</topology>
    </subcellularLocation>
</comment>
<evidence type="ECO:0000256" key="8">
    <source>
        <dbReference type="ARBA" id="ARBA00022692"/>
    </source>
</evidence>
<dbReference type="GO" id="GO:0035269">
    <property type="term" value="P:protein O-linked glycosylation via mannose"/>
    <property type="evidence" value="ECO:0007669"/>
    <property type="project" value="TreeGrafter"/>
</dbReference>
<evidence type="ECO:0000256" key="1">
    <source>
        <dbReference type="ARBA" id="ARBA00001936"/>
    </source>
</evidence>
<keyword evidence="14" id="KW-0325">Glycoprotein</keyword>
<dbReference type="PANTHER" id="PTHR46420:SF1">
    <property type="entry name" value="BETA-1,4-GLUCURONYLTRANSFERASE 1"/>
    <property type="match status" value="1"/>
</dbReference>
<evidence type="ECO:0000256" key="2">
    <source>
        <dbReference type="ARBA" id="ARBA00004323"/>
    </source>
</evidence>
<reference evidence="23" key="1">
    <citation type="submission" date="2017-11" db="EMBL/GenBank/DDBJ databases">
        <title>The sensing device of the deep-sea amphipod.</title>
        <authorList>
            <person name="Kobayashi H."/>
            <person name="Nagahama T."/>
            <person name="Arai W."/>
            <person name="Sasagawa Y."/>
            <person name="Umeda M."/>
            <person name="Hayashi T."/>
            <person name="Nikaido I."/>
            <person name="Watanabe H."/>
            <person name="Oguri K."/>
            <person name="Kitazato H."/>
            <person name="Fujioka K."/>
            <person name="Kido Y."/>
            <person name="Takami H."/>
        </authorList>
    </citation>
    <scope>NUCLEOTIDE SEQUENCE</scope>
    <source>
        <tissue evidence="23">Whole body</tissue>
    </source>
</reference>
<proteinExistence type="evidence at transcript level"/>
<evidence type="ECO:0000256" key="4">
    <source>
        <dbReference type="ARBA" id="ARBA00008539"/>
    </source>
</evidence>
<evidence type="ECO:0000256" key="14">
    <source>
        <dbReference type="ARBA" id="ARBA00023180"/>
    </source>
</evidence>
<keyword evidence="15" id="KW-0464">Manganese</keyword>
<comment type="cofactor">
    <cofactor evidence="1">
        <name>Mn(2+)</name>
        <dbReference type="ChEBI" id="CHEBI:29035"/>
    </cofactor>
</comment>
<dbReference type="AlphaFoldDB" id="A0A6A7FZM2"/>
<keyword evidence="6" id="KW-0328">Glycosyltransferase</keyword>
<evidence type="ECO:0000256" key="15">
    <source>
        <dbReference type="ARBA" id="ARBA00023211"/>
    </source>
</evidence>
<evidence type="ECO:0000256" key="18">
    <source>
        <dbReference type="ARBA" id="ARBA00032181"/>
    </source>
</evidence>
<comment type="pathway">
    <text evidence="3">Protein modification; protein glycosylation.</text>
</comment>
<organism evidence="23">
    <name type="scientific">Hirondellea gigas</name>
    <dbReference type="NCBI Taxonomy" id="1518452"/>
    <lineage>
        <taxon>Eukaryota</taxon>
        <taxon>Metazoa</taxon>
        <taxon>Ecdysozoa</taxon>
        <taxon>Arthropoda</taxon>
        <taxon>Crustacea</taxon>
        <taxon>Multicrustacea</taxon>
        <taxon>Malacostraca</taxon>
        <taxon>Eumalacostraca</taxon>
        <taxon>Peracarida</taxon>
        <taxon>Amphipoda</taxon>
        <taxon>Amphilochidea</taxon>
        <taxon>Lysianassida</taxon>
        <taxon>Lysianassidira</taxon>
        <taxon>Lysianassoidea</taxon>
        <taxon>Lysianassidae</taxon>
        <taxon>Hirondellea</taxon>
    </lineage>
</organism>
<evidence type="ECO:0000256" key="13">
    <source>
        <dbReference type="ARBA" id="ARBA00023136"/>
    </source>
</evidence>
<accession>A0A6A7FZM2</accession>
<dbReference type="PANTHER" id="PTHR46420">
    <property type="entry name" value="BETA-1,4-GLUCURONYLTRANSFERASE 1"/>
    <property type="match status" value="1"/>
</dbReference>
<keyword evidence="8 22" id="KW-0812">Transmembrane</keyword>
<feature type="compositionally biased region" description="Basic residues" evidence="21">
    <location>
        <begin position="445"/>
        <end position="454"/>
    </location>
</feature>
<protein>
    <recommendedName>
        <fullName evidence="5">Beta-1,4-glucuronyltransferase 1</fullName>
    </recommendedName>
    <alternativeName>
        <fullName evidence="16">I-beta-1,3-N-acetylglucosaminyltransferase</fullName>
    </alternativeName>
    <alternativeName>
        <fullName evidence="19">N-acetyllactosaminide beta-1,3-N-acetylglucosaminyltransferase</fullName>
    </alternativeName>
    <alternativeName>
        <fullName evidence="17">Poly-N-acetyllactosamine extension enzyme</fullName>
    </alternativeName>
    <alternativeName>
        <fullName evidence="18">UDP-GlcNAc:betaGal beta-1,3-N-acetylglucosaminyltransferase 1</fullName>
    </alternativeName>
</protein>
<dbReference type="UniPathway" id="UPA00378"/>
<evidence type="ECO:0000256" key="11">
    <source>
        <dbReference type="ARBA" id="ARBA00022989"/>
    </source>
</evidence>
<feature type="region of interest" description="Disordered" evidence="21">
    <location>
        <begin position="431"/>
        <end position="454"/>
    </location>
</feature>
<evidence type="ECO:0000313" key="23">
    <source>
        <dbReference type="EMBL" id="LAC24068.1"/>
    </source>
</evidence>
<evidence type="ECO:0000256" key="17">
    <source>
        <dbReference type="ARBA" id="ARBA00032175"/>
    </source>
</evidence>
<dbReference type="InterPro" id="IPR043189">
    <property type="entry name" value="B4GAT1"/>
</dbReference>
<comment type="similarity">
    <text evidence="4">Belongs to the glycosyltransferase 49 family.</text>
</comment>
<keyword evidence="7 23" id="KW-0808">Transferase</keyword>
<keyword evidence="10" id="KW-0735">Signal-anchor</keyword>
<evidence type="ECO:0000256" key="3">
    <source>
        <dbReference type="ARBA" id="ARBA00004922"/>
    </source>
</evidence>
<keyword evidence="13 22" id="KW-0472">Membrane</keyword>